<name>A0A059KMQ8_9BURK</name>
<dbReference type="STRING" id="34103.SAMN05421778_11677"/>
<dbReference type="RefSeq" id="WP_051631850.1">
    <property type="nucleotide sequence ID" value="NZ_AZRA01000049.1"/>
</dbReference>
<dbReference type="CDD" id="cd06223">
    <property type="entry name" value="PRTases_typeI"/>
    <property type="match status" value="1"/>
</dbReference>
<evidence type="ECO:0000256" key="1">
    <source>
        <dbReference type="ARBA" id="ARBA00008007"/>
    </source>
</evidence>
<dbReference type="PATRIC" id="fig|1286631.3.peg.1898"/>
<reference evidence="2 3" key="1">
    <citation type="journal article" date="2014" name="FEMS Microbiol. Ecol.">
        <title>Sphaerotilus natans encrusted with nanoball-shaped Fe(III) oxide minerals formed by nitrate-reducing mixotrophic Fe(II) oxidation.</title>
        <authorList>
            <person name="Park S."/>
            <person name="Kim D.H."/>
            <person name="Lee J.H."/>
            <person name="Hur H.G."/>
        </authorList>
    </citation>
    <scope>NUCLEOTIDE SEQUENCE [LARGE SCALE GENOMIC DNA]</scope>
    <source>
        <strain evidence="2 3">DSM 6575</strain>
    </source>
</reference>
<dbReference type="InterPro" id="IPR000836">
    <property type="entry name" value="PRTase_dom"/>
</dbReference>
<gene>
    <name evidence="2" type="ORF">X805_19300</name>
</gene>
<keyword evidence="3" id="KW-1185">Reference proteome</keyword>
<dbReference type="eggNOG" id="COG1040">
    <property type="taxonomic scope" value="Bacteria"/>
</dbReference>
<dbReference type="Proteomes" id="UP000026714">
    <property type="component" value="Unassembled WGS sequence"/>
</dbReference>
<evidence type="ECO:0008006" key="4">
    <source>
        <dbReference type="Google" id="ProtNLM"/>
    </source>
</evidence>
<sequence length="229" mass="24589">MAARSTGSVSPLGRWSRLLRGLGSRCRVCAGWQDQVICARCQSAFAAEPPVVLSDAGLIGHAALAYQPPWSTLIADFKYGGACELATPLAALLAQALQQAADADRLRWPDWVLPVPLARPRLRERGYNQSWELARRLAPPLGLQARADLVERLIDTPHQVGLDRQARGRNLKGAFALTPAGRRLLAGASVALVDDVLTTGATAAELAAVLQQAGAREVQVWVVAHADRR</sequence>
<comment type="caution">
    <text evidence="2">The sequence shown here is derived from an EMBL/GenBank/DDBJ whole genome shotgun (WGS) entry which is preliminary data.</text>
</comment>
<dbReference type="InterPro" id="IPR029057">
    <property type="entry name" value="PRTase-like"/>
</dbReference>
<dbReference type="SUPFAM" id="SSF53271">
    <property type="entry name" value="PRTase-like"/>
    <property type="match status" value="1"/>
</dbReference>
<dbReference type="EMBL" id="AZRA01000049">
    <property type="protein sequence ID" value="KDB52479.1"/>
    <property type="molecule type" value="Genomic_DNA"/>
</dbReference>
<dbReference type="InterPro" id="IPR051910">
    <property type="entry name" value="ComF/GntX_DNA_util-trans"/>
</dbReference>
<dbReference type="PANTHER" id="PTHR47505:SF1">
    <property type="entry name" value="DNA UTILIZATION PROTEIN YHGH"/>
    <property type="match status" value="1"/>
</dbReference>
<accession>A0A059KMQ8</accession>
<evidence type="ECO:0000313" key="3">
    <source>
        <dbReference type="Proteomes" id="UP000026714"/>
    </source>
</evidence>
<proteinExistence type="inferred from homology"/>
<protein>
    <recommendedName>
        <fullName evidence="4">ComF family protein</fullName>
    </recommendedName>
</protein>
<organism evidence="2 3">
    <name type="scientific">Sphaerotilus natans subsp. natans DSM 6575</name>
    <dbReference type="NCBI Taxonomy" id="1286631"/>
    <lineage>
        <taxon>Bacteria</taxon>
        <taxon>Pseudomonadati</taxon>
        <taxon>Pseudomonadota</taxon>
        <taxon>Betaproteobacteria</taxon>
        <taxon>Burkholderiales</taxon>
        <taxon>Sphaerotilaceae</taxon>
        <taxon>Sphaerotilus</taxon>
    </lineage>
</organism>
<dbReference type="PANTHER" id="PTHR47505">
    <property type="entry name" value="DNA UTILIZATION PROTEIN YHGH"/>
    <property type="match status" value="1"/>
</dbReference>
<evidence type="ECO:0000313" key="2">
    <source>
        <dbReference type="EMBL" id="KDB52479.1"/>
    </source>
</evidence>
<comment type="similarity">
    <text evidence="1">Belongs to the ComF/GntX family.</text>
</comment>
<dbReference type="AlphaFoldDB" id="A0A059KMQ8"/>
<dbReference type="Gene3D" id="3.40.50.2020">
    <property type="match status" value="1"/>
</dbReference>